<evidence type="ECO:0000256" key="7">
    <source>
        <dbReference type="SAM" id="SignalP"/>
    </source>
</evidence>
<keyword evidence="3" id="KW-0964">Secreted</keyword>
<dbReference type="SMART" id="SM00029">
    <property type="entry name" value="GASTRIN"/>
    <property type="match status" value="4"/>
</dbReference>
<evidence type="ECO:0000256" key="3">
    <source>
        <dbReference type="ARBA" id="ARBA00022525"/>
    </source>
</evidence>
<sequence>MNFSIFLQAVVLVVVALAIQARYVYVEPISEAEKRNFDREFMHFGKRSDAAGFDRNFMNFGKRSGNEFDRQFMHFGKRTSYEDLMDIDKKNFDRDFMHFGKRSSDDAFQREFMSFGRRR</sequence>
<reference evidence="8 9" key="2">
    <citation type="journal article" date="2019" name="G3 (Bethesda)">
        <title>Hybrid Assembly of the Genome of the Entomopathogenic Nematode Steinernema carpocapsae Identifies the X-Chromosome.</title>
        <authorList>
            <person name="Serra L."/>
            <person name="Macchietto M."/>
            <person name="Macias-Munoz A."/>
            <person name="McGill C.J."/>
            <person name="Rodriguez I.M."/>
            <person name="Rodriguez B."/>
            <person name="Murad R."/>
            <person name="Mortazavi A."/>
        </authorList>
    </citation>
    <scope>NUCLEOTIDE SEQUENCE [LARGE SCALE GENOMIC DNA]</scope>
    <source>
        <strain evidence="8 9">ALL</strain>
    </source>
</reference>
<dbReference type="Proteomes" id="UP000298663">
    <property type="component" value="Unassembled WGS sequence"/>
</dbReference>
<name>A0A4U5LWR7_STECR</name>
<feature type="signal peptide" evidence="7">
    <location>
        <begin position="1"/>
        <end position="21"/>
    </location>
</feature>
<evidence type="ECO:0000256" key="4">
    <source>
        <dbReference type="ARBA" id="ARBA00022685"/>
    </source>
</evidence>
<keyword evidence="5" id="KW-0027">Amidation</keyword>
<comment type="caution">
    <text evidence="8">The sequence shown here is derived from an EMBL/GenBank/DDBJ whole genome shotgun (WGS) entry which is preliminary data.</text>
</comment>
<dbReference type="GO" id="GO:0007218">
    <property type="term" value="P:neuropeptide signaling pathway"/>
    <property type="evidence" value="ECO:0007669"/>
    <property type="project" value="UniProtKB-KW"/>
</dbReference>
<evidence type="ECO:0000256" key="1">
    <source>
        <dbReference type="ARBA" id="ARBA00004613"/>
    </source>
</evidence>
<comment type="similarity">
    <text evidence="2">Belongs to the FARP (FMRFamide related peptide) family.</text>
</comment>
<keyword evidence="4" id="KW-0165">Cleavage on pair of basic residues</keyword>
<organism evidence="8 9">
    <name type="scientific">Steinernema carpocapsae</name>
    <name type="common">Entomopathogenic nematode</name>
    <dbReference type="NCBI Taxonomy" id="34508"/>
    <lineage>
        <taxon>Eukaryota</taxon>
        <taxon>Metazoa</taxon>
        <taxon>Ecdysozoa</taxon>
        <taxon>Nematoda</taxon>
        <taxon>Chromadorea</taxon>
        <taxon>Rhabditida</taxon>
        <taxon>Tylenchina</taxon>
        <taxon>Panagrolaimomorpha</taxon>
        <taxon>Strongyloidoidea</taxon>
        <taxon>Steinernematidae</taxon>
        <taxon>Steinernema</taxon>
    </lineage>
</organism>
<protein>
    <submittedName>
        <fullName evidence="8">Uncharacterized protein</fullName>
    </submittedName>
</protein>
<dbReference type="Pfam" id="PF01581">
    <property type="entry name" value="FARP"/>
    <property type="match status" value="5"/>
</dbReference>
<evidence type="ECO:0000313" key="8">
    <source>
        <dbReference type="EMBL" id="TKR60633.1"/>
    </source>
</evidence>
<evidence type="ECO:0000256" key="6">
    <source>
        <dbReference type="ARBA" id="ARBA00023320"/>
    </source>
</evidence>
<accession>A0A4U5LWR7</accession>
<keyword evidence="7" id="KW-0732">Signal</keyword>
<evidence type="ECO:0000256" key="5">
    <source>
        <dbReference type="ARBA" id="ARBA00022815"/>
    </source>
</evidence>
<comment type="subcellular location">
    <subcellularLocation>
        <location evidence="1">Secreted</location>
    </subcellularLocation>
</comment>
<feature type="chain" id="PRO_5020195710" evidence="7">
    <location>
        <begin position="22"/>
        <end position="119"/>
    </location>
</feature>
<keyword evidence="9" id="KW-1185">Reference proteome</keyword>
<dbReference type="OrthoDB" id="5859181at2759"/>
<dbReference type="EMBL" id="AZBU02000011">
    <property type="protein sequence ID" value="TKR60633.1"/>
    <property type="molecule type" value="Genomic_DNA"/>
</dbReference>
<reference evidence="8 9" key="1">
    <citation type="journal article" date="2015" name="Genome Biol.">
        <title>Comparative genomics of Steinernema reveals deeply conserved gene regulatory networks.</title>
        <authorList>
            <person name="Dillman A.R."/>
            <person name="Macchietto M."/>
            <person name="Porter C.F."/>
            <person name="Rogers A."/>
            <person name="Williams B."/>
            <person name="Antoshechkin I."/>
            <person name="Lee M.M."/>
            <person name="Goodwin Z."/>
            <person name="Lu X."/>
            <person name="Lewis E.E."/>
            <person name="Goodrich-Blair H."/>
            <person name="Stock S.P."/>
            <person name="Adams B.J."/>
            <person name="Sternberg P.W."/>
            <person name="Mortazavi A."/>
        </authorList>
    </citation>
    <scope>NUCLEOTIDE SEQUENCE [LARGE SCALE GENOMIC DNA]</scope>
    <source>
        <strain evidence="8 9">ALL</strain>
    </source>
</reference>
<proteinExistence type="inferred from homology"/>
<dbReference type="GO" id="GO:0005576">
    <property type="term" value="C:extracellular region"/>
    <property type="evidence" value="ECO:0007669"/>
    <property type="project" value="UniProtKB-SubCell"/>
</dbReference>
<evidence type="ECO:0000313" key="9">
    <source>
        <dbReference type="Proteomes" id="UP000298663"/>
    </source>
</evidence>
<dbReference type="STRING" id="34508.A0A4U5LWR7"/>
<dbReference type="InterPro" id="IPR002544">
    <property type="entry name" value="FMRFamid-related_peptide-like"/>
</dbReference>
<gene>
    <name evidence="8" type="ORF">L596_027853</name>
</gene>
<keyword evidence="6" id="KW-0527">Neuropeptide</keyword>
<evidence type="ECO:0000256" key="2">
    <source>
        <dbReference type="ARBA" id="ARBA00006356"/>
    </source>
</evidence>
<dbReference type="AlphaFoldDB" id="A0A4U5LWR7"/>